<dbReference type="RefSeq" id="WP_326088938.1">
    <property type="nucleotide sequence ID" value="NZ_JARLKZ010000008.1"/>
</dbReference>
<proteinExistence type="predicted"/>
<gene>
    <name evidence="1" type="ORF">P4H66_15360</name>
</gene>
<evidence type="ECO:0000313" key="1">
    <source>
        <dbReference type="EMBL" id="MEC0241229.1"/>
    </source>
</evidence>
<evidence type="ECO:0000313" key="2">
    <source>
        <dbReference type="Proteomes" id="UP001344632"/>
    </source>
</evidence>
<protein>
    <recommendedName>
        <fullName evidence="3">ATP-binding protein</fullName>
    </recommendedName>
</protein>
<keyword evidence="2" id="KW-1185">Reference proteome</keyword>
<dbReference type="EMBL" id="JARLKZ010000008">
    <property type="protein sequence ID" value="MEC0241229.1"/>
    <property type="molecule type" value="Genomic_DNA"/>
</dbReference>
<organism evidence="1 2">
    <name type="scientific">Paenibacillus dokdonensis</name>
    <dbReference type="NCBI Taxonomy" id="2567944"/>
    <lineage>
        <taxon>Bacteria</taxon>
        <taxon>Bacillati</taxon>
        <taxon>Bacillota</taxon>
        <taxon>Bacilli</taxon>
        <taxon>Bacillales</taxon>
        <taxon>Paenibacillaceae</taxon>
        <taxon>Paenibacillus</taxon>
    </lineage>
</organism>
<comment type="caution">
    <text evidence="1">The sequence shown here is derived from an EMBL/GenBank/DDBJ whole genome shotgun (WGS) entry which is preliminary data.</text>
</comment>
<sequence>MERKSNQPMPYEDKRFTGRLNELAKLSLWMQDQAAGTQVFSITGMGGIGKSSLMSRISQIGKNAGCVCIWLDGRSFTPTPASFLENLSAAASLEQLGFSYAHPLQILIEASPLKRVMLFIDTFEELSLLEGWLLDAFLPKLPAAGVAILLASRPRLPLTWIAHPIWGPRVTEFKLAHFTDIEMYDYIESFGTFSDETVGQLVRHSDGHPLALALSVDAAMRDASSGHEKQIISQSISARVLHEVTSPLLQPMVDVLTVLPQANQEMISRLLHLPVPVQQFRELAGLSFVRTVDGGLALHDVARMHLLRDFGQREPERLLQLQSSAAQLLYRKLQQSDRKERQKIASQMLVLSKDLLSPHRGYADFSVEGLPSLEQAAASDLPKLHEMLVEWCSYSIDAHSYDAYHEFLDEIMGRFPESVAVVRDSQGQAMGMFIIVLVYYETGMLLKRYFPHELAECFKEEEWRCDPDKADTYYPVLTTATNQMPGYTREELIGLLTLDRLSLLGDGSRAILIATNDVLKQQLQGIGFKIRPTAARACDVTWAKADILELDFRAENFGEWVLSFFKGSDERQERTNGMFHTLKSKEQEQHLRKMLLSLHEPVELEDYASWFAGIGSGLELQRFLLHMLRSVEEYGLSEENRAILHAAYWLHAGNPDAAALECSMSRATFYRYLKKAVANFAQVLSAKLGECLSEREVDYMEV</sequence>
<reference evidence="1 2" key="1">
    <citation type="submission" date="2023-03" db="EMBL/GenBank/DDBJ databases">
        <title>Bacillus Genome Sequencing.</title>
        <authorList>
            <person name="Dunlap C."/>
        </authorList>
    </citation>
    <scope>NUCLEOTIDE SEQUENCE [LARGE SCALE GENOMIC DNA]</scope>
    <source>
        <strain evidence="1 2">BD-525</strain>
    </source>
</reference>
<dbReference type="Proteomes" id="UP001344632">
    <property type="component" value="Unassembled WGS sequence"/>
</dbReference>
<dbReference type="Gene3D" id="3.40.50.300">
    <property type="entry name" value="P-loop containing nucleotide triphosphate hydrolases"/>
    <property type="match status" value="1"/>
</dbReference>
<dbReference type="SUPFAM" id="SSF52540">
    <property type="entry name" value="P-loop containing nucleoside triphosphate hydrolases"/>
    <property type="match status" value="1"/>
</dbReference>
<accession>A0ABU6GP97</accession>
<dbReference type="InterPro" id="IPR027417">
    <property type="entry name" value="P-loop_NTPase"/>
</dbReference>
<evidence type="ECO:0008006" key="3">
    <source>
        <dbReference type="Google" id="ProtNLM"/>
    </source>
</evidence>
<name>A0ABU6GP97_9BACL</name>